<dbReference type="AlphaFoldDB" id="C4YTT8"/>
<proteinExistence type="inferred from homology"/>
<dbReference type="InterPro" id="IPR028884">
    <property type="entry name" value="Trm82"/>
</dbReference>
<dbReference type="EMBL" id="CM000313">
    <property type="protein sequence ID" value="EEQ47029.1"/>
    <property type="molecule type" value="Genomic_DNA"/>
</dbReference>
<evidence type="ECO:0000256" key="5">
    <source>
        <dbReference type="ARBA" id="ARBA00023242"/>
    </source>
</evidence>
<keyword evidence="4 6" id="KW-0677">Repeat</keyword>
<evidence type="ECO:0000256" key="4">
    <source>
        <dbReference type="ARBA" id="ARBA00022737"/>
    </source>
</evidence>
<name>C4YTT8_CANAW</name>
<dbReference type="SMART" id="SM00320">
    <property type="entry name" value="WD40"/>
    <property type="match status" value="3"/>
</dbReference>
<keyword evidence="2 6" id="KW-0853">WD repeat</keyword>
<dbReference type="InterPro" id="IPR001680">
    <property type="entry name" value="WD40_rpt"/>
</dbReference>
<comment type="subcellular location">
    <subcellularLocation>
        <location evidence="1 6">Nucleus</location>
    </subcellularLocation>
</comment>
<evidence type="ECO:0000256" key="3">
    <source>
        <dbReference type="ARBA" id="ARBA00022694"/>
    </source>
</evidence>
<organism evidence="7 8">
    <name type="scientific">Candida albicans (strain WO-1)</name>
    <name type="common">Yeast</name>
    <dbReference type="NCBI Taxonomy" id="294748"/>
    <lineage>
        <taxon>Eukaryota</taxon>
        <taxon>Fungi</taxon>
        <taxon>Dikarya</taxon>
        <taxon>Ascomycota</taxon>
        <taxon>Saccharomycotina</taxon>
        <taxon>Pichiomycetes</taxon>
        <taxon>Debaryomycetaceae</taxon>
        <taxon>Candida/Lodderomyces clade</taxon>
        <taxon>Candida</taxon>
    </lineage>
</organism>
<dbReference type="OMA" id="VKHWLFG"/>
<dbReference type="Gene3D" id="2.130.10.10">
    <property type="entry name" value="YVTN repeat-like/Quinoprotein amine dehydrogenase"/>
    <property type="match status" value="1"/>
</dbReference>
<dbReference type="SUPFAM" id="SSF101908">
    <property type="entry name" value="Putative isomerase YbhE"/>
    <property type="match status" value="1"/>
</dbReference>
<evidence type="ECO:0000313" key="8">
    <source>
        <dbReference type="Proteomes" id="UP000001429"/>
    </source>
</evidence>
<dbReference type="Proteomes" id="UP000001429">
    <property type="component" value="Chromosome 7"/>
</dbReference>
<dbReference type="HOGENOM" id="CLU_022082_0_0_1"/>
<dbReference type="GO" id="GO:0043527">
    <property type="term" value="C:tRNA methyltransferase complex"/>
    <property type="evidence" value="ECO:0007669"/>
    <property type="project" value="TreeGrafter"/>
</dbReference>
<dbReference type="PaxDb" id="5476-C4YTT8"/>
<dbReference type="HAMAP" id="MF_03056">
    <property type="entry name" value="TRM82"/>
    <property type="match status" value="1"/>
</dbReference>
<comment type="function">
    <text evidence="6">Required for the formation of N(7)-methylguanine at position 46 (m7G46) in tRNA. In the complex, it is required to stabilize and induce conformational changes of the catalytic subunit.</text>
</comment>
<dbReference type="GO" id="GO:0005829">
    <property type="term" value="C:cytosol"/>
    <property type="evidence" value="ECO:0007669"/>
    <property type="project" value="TreeGrafter"/>
</dbReference>
<accession>C4YTT8</accession>
<evidence type="ECO:0000256" key="6">
    <source>
        <dbReference type="HAMAP-Rule" id="MF_03056"/>
    </source>
</evidence>
<gene>
    <name evidence="7" type="ORF">CAWG_05583</name>
</gene>
<comment type="similarity">
    <text evidence="6">Belongs to the WD repeat TRM82 family.</text>
</comment>
<reference evidence="7 8" key="1">
    <citation type="journal article" date="2009" name="Nature">
        <title>Evolution of pathogenicity and sexual reproduction in eight Candida genomes.</title>
        <authorList>
            <person name="Butler G."/>
            <person name="Rasmussen M.D."/>
            <person name="Lin M.F."/>
            <person name="Santos M.A."/>
            <person name="Sakthikumar S."/>
            <person name="Munro C.A."/>
            <person name="Rheinbay E."/>
            <person name="Grabherr M."/>
            <person name="Forche A."/>
            <person name="Reedy J.L."/>
            <person name="Agrafioti I."/>
            <person name="Arnaud M.B."/>
            <person name="Bates S."/>
            <person name="Brown A.J."/>
            <person name="Brunke S."/>
            <person name="Costanzo M.C."/>
            <person name="Fitzpatrick D.A."/>
            <person name="de Groot P.W."/>
            <person name="Harris D."/>
            <person name="Hoyer L.L."/>
            <person name="Hube B."/>
            <person name="Klis F.M."/>
            <person name="Kodira C."/>
            <person name="Lennard N."/>
            <person name="Logue M.E."/>
            <person name="Martin R."/>
            <person name="Neiman A.M."/>
            <person name="Nikolaou E."/>
            <person name="Quail M.A."/>
            <person name="Quinn J."/>
            <person name="Santos M.C."/>
            <person name="Schmitzberger F.F."/>
            <person name="Sherlock G."/>
            <person name="Shah P."/>
            <person name="Silverstein K.A."/>
            <person name="Skrzypek M.S."/>
            <person name="Soll D."/>
            <person name="Staggs R."/>
            <person name="Stansfield I."/>
            <person name="Stumpf M.P."/>
            <person name="Sudbery P.E."/>
            <person name="Srikantha T."/>
            <person name="Zeng Q."/>
            <person name="Berman J."/>
            <person name="Berriman M."/>
            <person name="Heitman J."/>
            <person name="Gow N.A."/>
            <person name="Lorenz M.C."/>
            <person name="Birren B.W."/>
            <person name="Kellis M."/>
            <person name="Cuomo C.A."/>
        </authorList>
    </citation>
    <scope>NUCLEOTIDE SEQUENCE [LARGE SCALE GENOMIC DNA]</scope>
    <source>
        <strain evidence="7 8">WO-1</strain>
    </source>
</reference>
<evidence type="ECO:0000256" key="2">
    <source>
        <dbReference type="ARBA" id="ARBA00022574"/>
    </source>
</evidence>
<dbReference type="FunFam" id="2.130.10.10:FF:002281">
    <property type="entry name" value="tRNA (guanine-N(7)-)-methyltransferase non-catalytic subunit TRM82"/>
    <property type="match status" value="1"/>
</dbReference>
<dbReference type="GO" id="GO:0005634">
    <property type="term" value="C:nucleus"/>
    <property type="evidence" value="ECO:0007669"/>
    <property type="project" value="UniProtKB-SubCell"/>
</dbReference>
<dbReference type="PANTHER" id="PTHR16288">
    <property type="entry name" value="WD40 REPEAT PROTEIN 4"/>
    <property type="match status" value="1"/>
</dbReference>
<dbReference type="InterPro" id="IPR015943">
    <property type="entry name" value="WD40/YVTN_repeat-like_dom_sf"/>
</dbReference>
<keyword evidence="8" id="KW-1185">Reference proteome</keyword>
<comment type="pathway">
    <text evidence="6">tRNA modification; N(7)-methylguanine-tRNA biosynthesis.</text>
</comment>
<evidence type="ECO:0000256" key="1">
    <source>
        <dbReference type="ARBA" id="ARBA00004123"/>
    </source>
</evidence>
<dbReference type="UniPathway" id="UPA00989"/>
<sequence>MSILLTVNHISTPMKHPFQILITNKKGTHIFAIVKNYLQVFDISKGGGDDDIKVGEWQDTTESNHPKIQIEKRTGRQISTQQIHNHLRYLILTPDEQHIIASTDSDKSILIFKIDFNNSINCLKLIKRQPIPKRPSSITIDSQGQRAIVADKFGDVYTVSINDDSSMSEIEIEIEKDIQPILGHVSMLTDITMATTHHNNNNNNNKQFIITADRDEHIRISNYPKSYVIKNFLFGHDEFVSQLYIPVQYDPSILISGGGDDFINIWKWYEGELIETIQLRQYIESYLSDDHLPPTRFRTETSPKEISIAKIATLRTSNDEEEEEDHLLIVLVENTPVLLVFNLDDSYKAKYLQTIIVNDSIIDFAIAADNKTIITSLESEQHSIKYFTLQEENGGKKFSEIQGPNIEQFIPIEVEQKSDFQQLYTIFQLRKRSDS</sequence>
<evidence type="ECO:0000313" key="7">
    <source>
        <dbReference type="EMBL" id="EEQ47029.1"/>
    </source>
</evidence>
<keyword evidence="3 6" id="KW-0819">tRNA processing</keyword>
<protein>
    <submittedName>
        <fullName evidence="7">Uncharacterized protein</fullName>
    </submittedName>
</protein>
<dbReference type="VEuPathDB" id="FungiDB:CAWG_05583"/>
<dbReference type="PANTHER" id="PTHR16288:SF0">
    <property type="entry name" value="TRNA (GUANINE-N(7)-)-METHYLTRANSFERASE NON-CATALYTIC SUBUNIT WDR4"/>
    <property type="match status" value="1"/>
</dbReference>
<dbReference type="OrthoDB" id="339900at2759"/>
<dbReference type="GO" id="GO:0106004">
    <property type="term" value="P:tRNA (guanine-N7)-methylation"/>
    <property type="evidence" value="ECO:0007669"/>
    <property type="project" value="UniProtKB-UniRule"/>
</dbReference>
<keyword evidence="5 6" id="KW-0539">Nucleus</keyword>